<evidence type="ECO:0000313" key="2">
    <source>
        <dbReference type="Proteomes" id="UP000027931"/>
    </source>
</evidence>
<gene>
    <name evidence="1" type="ORF">EL26_13765</name>
</gene>
<evidence type="ECO:0000313" key="1">
    <source>
        <dbReference type="EMBL" id="KEO82808.1"/>
    </source>
</evidence>
<sequence length="71" mass="8114">MVCEVIFAATVPSLLEREFKRTVLVAKQEWLRGVFADLESGKLALHEKWLREMSSKLDVPEKGKSLLGRIE</sequence>
<reference evidence="1 2" key="1">
    <citation type="journal article" date="2013" name="Int. J. Syst. Evol. Microbiol.">
        <title>Tumebacillus flagellatus sp. nov., an alpha-amylase/pullulanase-producing bacterium isolated from cassava wastewater.</title>
        <authorList>
            <person name="Wang Q."/>
            <person name="Xie N."/>
            <person name="Qin Y."/>
            <person name="Shen N."/>
            <person name="Zhu J."/>
            <person name="Mi H."/>
            <person name="Huang R."/>
        </authorList>
    </citation>
    <scope>NUCLEOTIDE SEQUENCE [LARGE SCALE GENOMIC DNA]</scope>
    <source>
        <strain evidence="1 2">GST4</strain>
    </source>
</reference>
<protein>
    <submittedName>
        <fullName evidence="1">Uncharacterized protein</fullName>
    </submittedName>
</protein>
<accession>A0A074LSM6</accession>
<keyword evidence="2" id="KW-1185">Reference proteome</keyword>
<dbReference type="AlphaFoldDB" id="A0A074LSM6"/>
<name>A0A074LSM6_9BACL</name>
<organism evidence="1 2">
    <name type="scientific">Tumebacillus flagellatus</name>
    <dbReference type="NCBI Taxonomy" id="1157490"/>
    <lineage>
        <taxon>Bacteria</taxon>
        <taxon>Bacillati</taxon>
        <taxon>Bacillota</taxon>
        <taxon>Bacilli</taxon>
        <taxon>Bacillales</taxon>
        <taxon>Alicyclobacillaceae</taxon>
        <taxon>Tumebacillus</taxon>
    </lineage>
</organism>
<comment type="caution">
    <text evidence="1">The sequence shown here is derived from an EMBL/GenBank/DDBJ whole genome shotgun (WGS) entry which is preliminary data.</text>
</comment>
<proteinExistence type="predicted"/>
<dbReference type="EMBL" id="JMIR01000018">
    <property type="protein sequence ID" value="KEO82808.1"/>
    <property type="molecule type" value="Genomic_DNA"/>
</dbReference>
<dbReference type="Proteomes" id="UP000027931">
    <property type="component" value="Unassembled WGS sequence"/>
</dbReference>